<gene>
    <name evidence="2" type="ORF">METZ01_LOCUS24514</name>
</gene>
<dbReference type="SUPFAM" id="SSF69318">
    <property type="entry name" value="Integrin alpha N-terminal domain"/>
    <property type="match status" value="1"/>
</dbReference>
<evidence type="ECO:0000256" key="1">
    <source>
        <dbReference type="ARBA" id="ARBA00022729"/>
    </source>
</evidence>
<reference evidence="2" key="1">
    <citation type="submission" date="2018-05" db="EMBL/GenBank/DDBJ databases">
        <authorList>
            <person name="Lanie J.A."/>
            <person name="Ng W.-L."/>
            <person name="Kazmierczak K.M."/>
            <person name="Andrzejewski T.M."/>
            <person name="Davidsen T.M."/>
            <person name="Wayne K.J."/>
            <person name="Tettelin H."/>
            <person name="Glass J.I."/>
            <person name="Rusch D."/>
            <person name="Podicherti R."/>
            <person name="Tsui H.-C.T."/>
            <person name="Winkler M.E."/>
        </authorList>
    </citation>
    <scope>NUCLEOTIDE SEQUENCE</scope>
</reference>
<dbReference type="PANTHER" id="PTHR46580">
    <property type="entry name" value="SENSOR KINASE-RELATED"/>
    <property type="match status" value="1"/>
</dbReference>
<dbReference type="AlphaFoldDB" id="A0A381PXT3"/>
<proteinExistence type="predicted"/>
<dbReference type="InterPro" id="IPR013517">
    <property type="entry name" value="FG-GAP"/>
</dbReference>
<evidence type="ECO:0008006" key="3">
    <source>
        <dbReference type="Google" id="ProtNLM"/>
    </source>
</evidence>
<accession>A0A381PXT3</accession>
<organism evidence="2">
    <name type="scientific">marine metagenome</name>
    <dbReference type="NCBI Taxonomy" id="408172"/>
    <lineage>
        <taxon>unclassified sequences</taxon>
        <taxon>metagenomes</taxon>
        <taxon>ecological metagenomes</taxon>
    </lineage>
</organism>
<keyword evidence="1" id="KW-0732">Signal</keyword>
<protein>
    <recommendedName>
        <fullName evidence="3">VCBS repeat-containing protein</fullName>
    </recommendedName>
</protein>
<dbReference type="InterPro" id="IPR028994">
    <property type="entry name" value="Integrin_alpha_N"/>
</dbReference>
<evidence type="ECO:0000313" key="2">
    <source>
        <dbReference type="EMBL" id="SUZ71660.1"/>
    </source>
</evidence>
<dbReference type="PANTHER" id="PTHR46580:SF4">
    <property type="entry name" value="ATP_GTP-BINDING PROTEIN"/>
    <property type="match status" value="1"/>
</dbReference>
<name>A0A381PXT3_9ZZZZ</name>
<dbReference type="Pfam" id="PF13517">
    <property type="entry name" value="FG-GAP_3"/>
    <property type="match status" value="1"/>
</dbReference>
<sequence length="522" mass="58072">MVALQRSFLITACLGFAALLGGDFAIAQNNFVAFELERESNWDSLITEDLNGDGAKDLIFSHYQPGIGRELHIHHQQLDGGFSPNPQRIEIKTEIIAVGFADLRPDPGKELVLVSNSGVFSLSTALEGYAGNIRQLLEWELIATIPDLEQVQFFDGVEDINRDGKVDFLLPGDGQYGFFVGEGDEQFEHLSGFSTVNENQRALQRTSQQGELSGSISINADDGVIVELSARTPSPFNGFIEVWEEQAVEERRTLLSSDRWMPTAVLAQINLDGLPDVVYLNVDDNGQSQLNIHYQNQDSGFSSTPDWIGSIDARGNLQLVDMNNDGLTDVLRLSGEGNDWDARFYVNQQGAFAMEQPTQIMRFSGYDVRLDFINAQSSKQPVLNVSYYTIPVIDVIRNASINRIHLLFGSNQAEPGQLFNRRPDSRLEESFSATNVRGLSEQMSLRYDIDGNGSGDALYITENGTLAAKQIDNQLRIADEAFWEYVSPRTVFEFEVLELNNDQKPDLLLRHGTSTTVLVTSP</sequence>
<dbReference type="EMBL" id="UINC01001128">
    <property type="protein sequence ID" value="SUZ71660.1"/>
    <property type="molecule type" value="Genomic_DNA"/>
</dbReference>